<protein>
    <submittedName>
        <fullName evidence="1">Uncharacterized protein</fullName>
    </submittedName>
</protein>
<reference evidence="1 2" key="1">
    <citation type="submission" date="2018-08" db="EMBL/GenBank/DDBJ databases">
        <title>A genome reference for cultivated species of the human gut microbiota.</title>
        <authorList>
            <person name="Zou Y."/>
            <person name="Xue W."/>
            <person name="Luo G."/>
        </authorList>
    </citation>
    <scope>NUCLEOTIDE SEQUENCE [LARGE SCALE GENOMIC DNA]</scope>
    <source>
        <strain evidence="1 2">AF43-2</strain>
    </source>
</reference>
<evidence type="ECO:0000313" key="2">
    <source>
        <dbReference type="Proteomes" id="UP000284562"/>
    </source>
</evidence>
<dbReference type="EMBL" id="QRNN01000075">
    <property type="protein sequence ID" value="RHK46307.1"/>
    <property type="molecule type" value="Genomic_DNA"/>
</dbReference>
<proteinExistence type="predicted"/>
<comment type="caution">
    <text evidence="1">The sequence shown here is derived from an EMBL/GenBank/DDBJ whole genome shotgun (WGS) entry which is preliminary data.</text>
</comment>
<gene>
    <name evidence="1" type="ORF">DW064_13415</name>
</gene>
<dbReference type="AlphaFoldDB" id="A0AA93BLR5"/>
<sequence>MQLLTVSIFLFIVNCCSRGNESIQIDDYVFCSLYKFGQQIEMDKNTDVIYNIKNSKKIKGPVIGMDIKTLILVNKTDKGDTLKVTIYGNKNKYFRIGKDFYQARNPIFSVKTIHNSE</sequence>
<organism evidence="1 2">
    <name type="scientific">Segatella copri</name>
    <dbReference type="NCBI Taxonomy" id="165179"/>
    <lineage>
        <taxon>Bacteria</taxon>
        <taxon>Pseudomonadati</taxon>
        <taxon>Bacteroidota</taxon>
        <taxon>Bacteroidia</taxon>
        <taxon>Bacteroidales</taxon>
        <taxon>Prevotellaceae</taxon>
        <taxon>Segatella</taxon>
    </lineage>
</organism>
<dbReference type="Proteomes" id="UP000284562">
    <property type="component" value="Unassembled WGS sequence"/>
</dbReference>
<name>A0AA93BLR5_9BACT</name>
<evidence type="ECO:0000313" key="1">
    <source>
        <dbReference type="EMBL" id="RHK46307.1"/>
    </source>
</evidence>
<accession>A0AA93BLR5</accession>